<evidence type="ECO:0000259" key="3">
    <source>
        <dbReference type="Pfam" id="PF00326"/>
    </source>
</evidence>
<dbReference type="AlphaFoldDB" id="A0A6I6JZQ9"/>
<feature type="domain" description="Dipeptidylpeptidase IV N-terminal" evidence="4">
    <location>
        <begin position="112"/>
        <end position="460"/>
    </location>
</feature>
<dbReference type="Pfam" id="PF00930">
    <property type="entry name" value="DPPIV_N"/>
    <property type="match status" value="1"/>
</dbReference>
<feature type="domain" description="Peptidase S9 prolyl oligopeptidase catalytic" evidence="3">
    <location>
        <begin position="549"/>
        <end position="745"/>
    </location>
</feature>
<dbReference type="SUPFAM" id="SSF82171">
    <property type="entry name" value="DPP6 N-terminal domain-like"/>
    <property type="match status" value="1"/>
</dbReference>
<evidence type="ECO:0000259" key="4">
    <source>
        <dbReference type="Pfam" id="PF00930"/>
    </source>
</evidence>
<dbReference type="InterPro" id="IPR002469">
    <property type="entry name" value="Peptidase_S9B_N"/>
</dbReference>
<sequence length="750" mass="86592">MKMRKLLVFTLKFALVTGFFFNASAQQNKPLKLTLEDLYQNNVFRQKGINEIRWMKDNKGYSVLETNKEIGAKDIVRYDAKTGNKEVLVSAENLIPTGEKSPLVVSNYAWTEDNNKLLIFTNTRKVWRYHTRGDYWVLNLTTGKLTQIGALMEPARLMFAKFSPDGKKVGFVYKNNIYVQSLETGDVEQLTYDGNDQIINGTFDWVYEEELNCRDGFRWSPDSKKISFWQMDTKGMGTFYLINNIDSIYPKIISLPYPKVGTANSSAKIGSITLNDKAITWMDIPGDPRNNYLARMDWANSSDELIIQQLNRQQNTNKVFFANAATGTSKVVYTEKVETWLDIHDDLTWLNKGKEFTWFSDQTGWLHLNRVSIEDGKITPITSGDFEVIQLLGIDLDDKWAYYIASPDNATQRYLFRSRMDGKGKPERLSPDNQTGHHSYSMSPDCKYAIHTFSNHNTPTRYEVISLPDHKVLRVLEDNKELNDKLAKYTIPEKEFFKIETDDGLEFDAWMIKPANFNPEKKYPLIFYIYGEPAGSTVQDRWSSNLWDELLAQEGYIVMSIDNRGTNTPRGRDWRKCVYKKIGITAPEDQAACARKIMEWDFVDSDRIGIWGWSGGGSNTLNCMFRHPEIYKTGIAIAFISNQLLYDNIYQERYMNLPENNAEGYRDGSPITHAKNLEGNLLLIHGSGDDNCHYQSCEMLVNELIKQNKYFSMVEYPMRTHSINERENTSLHLRMTMLNYFKKNLPTGTK</sequence>
<dbReference type="InterPro" id="IPR001375">
    <property type="entry name" value="Peptidase_S9_cat"/>
</dbReference>
<dbReference type="GO" id="GO:0008239">
    <property type="term" value="F:dipeptidyl-peptidase activity"/>
    <property type="evidence" value="ECO:0007669"/>
    <property type="project" value="TreeGrafter"/>
</dbReference>
<feature type="compositionally biased region" description="Polar residues" evidence="1">
    <location>
        <begin position="431"/>
        <end position="441"/>
    </location>
</feature>
<dbReference type="InterPro" id="IPR029058">
    <property type="entry name" value="AB_hydrolase_fold"/>
</dbReference>
<keyword evidence="6" id="KW-1185">Reference proteome</keyword>
<proteinExistence type="predicted"/>
<dbReference type="Gene3D" id="2.140.10.30">
    <property type="entry name" value="Dipeptidylpeptidase IV, N-terminal domain"/>
    <property type="match status" value="1"/>
</dbReference>
<name>A0A6I6JZQ9_9BACT</name>
<dbReference type="SUPFAM" id="SSF53474">
    <property type="entry name" value="alpha/beta-Hydrolases"/>
    <property type="match status" value="1"/>
</dbReference>
<protein>
    <submittedName>
        <fullName evidence="5">Prolyl oligopeptidase family serine peptidase</fullName>
    </submittedName>
</protein>
<dbReference type="PANTHER" id="PTHR11731">
    <property type="entry name" value="PROTEASE FAMILY S9B,C DIPEPTIDYL-PEPTIDASE IV-RELATED"/>
    <property type="match status" value="1"/>
</dbReference>
<keyword evidence="2" id="KW-0732">Signal</keyword>
<dbReference type="Gene3D" id="3.40.50.1820">
    <property type="entry name" value="alpha/beta hydrolase"/>
    <property type="match status" value="1"/>
</dbReference>
<dbReference type="GO" id="GO:0006508">
    <property type="term" value="P:proteolysis"/>
    <property type="evidence" value="ECO:0007669"/>
    <property type="project" value="InterPro"/>
</dbReference>
<dbReference type="GO" id="GO:0008236">
    <property type="term" value="F:serine-type peptidase activity"/>
    <property type="evidence" value="ECO:0007669"/>
    <property type="project" value="InterPro"/>
</dbReference>
<accession>A0A6I6JZQ9</accession>
<feature type="chain" id="PRO_5026242821" evidence="2">
    <location>
        <begin position="26"/>
        <end position="750"/>
    </location>
</feature>
<dbReference type="PANTHER" id="PTHR11731:SF193">
    <property type="entry name" value="DIPEPTIDYL PEPTIDASE 9"/>
    <property type="match status" value="1"/>
</dbReference>
<dbReference type="Proteomes" id="UP000428260">
    <property type="component" value="Chromosome"/>
</dbReference>
<feature type="signal peptide" evidence="2">
    <location>
        <begin position="1"/>
        <end position="25"/>
    </location>
</feature>
<dbReference type="EMBL" id="CP046401">
    <property type="protein sequence ID" value="QGY46799.1"/>
    <property type="molecule type" value="Genomic_DNA"/>
</dbReference>
<evidence type="ECO:0000313" key="5">
    <source>
        <dbReference type="EMBL" id="QGY46799.1"/>
    </source>
</evidence>
<dbReference type="RefSeq" id="WP_158870049.1">
    <property type="nucleotide sequence ID" value="NZ_CP046401.1"/>
</dbReference>
<organism evidence="5 6">
    <name type="scientific">Maribellus comscasis</name>
    <dbReference type="NCBI Taxonomy" id="2681766"/>
    <lineage>
        <taxon>Bacteria</taxon>
        <taxon>Pseudomonadati</taxon>
        <taxon>Bacteroidota</taxon>
        <taxon>Bacteroidia</taxon>
        <taxon>Marinilabiliales</taxon>
        <taxon>Prolixibacteraceae</taxon>
        <taxon>Maribellus</taxon>
    </lineage>
</organism>
<reference evidence="5 6" key="1">
    <citation type="submission" date="2019-11" db="EMBL/GenBank/DDBJ databases">
        <authorList>
            <person name="Zheng R.K."/>
            <person name="Sun C.M."/>
        </authorList>
    </citation>
    <scope>NUCLEOTIDE SEQUENCE [LARGE SCALE GENOMIC DNA]</scope>
    <source>
        <strain evidence="5 6">WC007</strain>
    </source>
</reference>
<evidence type="ECO:0000256" key="1">
    <source>
        <dbReference type="SAM" id="MobiDB-lite"/>
    </source>
</evidence>
<gene>
    <name evidence="5" type="ORF">GM418_25020</name>
</gene>
<dbReference type="InterPro" id="IPR050278">
    <property type="entry name" value="Serine_Prot_S9B/DPPIV"/>
</dbReference>
<evidence type="ECO:0000313" key="6">
    <source>
        <dbReference type="Proteomes" id="UP000428260"/>
    </source>
</evidence>
<dbReference type="KEGG" id="mcos:GM418_25020"/>
<evidence type="ECO:0000256" key="2">
    <source>
        <dbReference type="SAM" id="SignalP"/>
    </source>
</evidence>
<feature type="region of interest" description="Disordered" evidence="1">
    <location>
        <begin position="422"/>
        <end position="441"/>
    </location>
</feature>
<dbReference type="Pfam" id="PF00326">
    <property type="entry name" value="Peptidase_S9"/>
    <property type="match status" value="1"/>
</dbReference>